<dbReference type="RefSeq" id="WP_329073901.1">
    <property type="nucleotide sequence ID" value="NZ_CP109495.1"/>
</dbReference>
<name>A0ABZ1ZYQ0_STRNV</name>
<gene>
    <name evidence="2" type="ORF">OG442_01485</name>
</gene>
<evidence type="ECO:0000313" key="3">
    <source>
        <dbReference type="Proteomes" id="UP001432209"/>
    </source>
</evidence>
<accession>A0ABZ1ZYQ0</accession>
<proteinExistence type="predicted"/>
<evidence type="ECO:0000256" key="1">
    <source>
        <dbReference type="SAM" id="MobiDB-lite"/>
    </source>
</evidence>
<keyword evidence="3" id="KW-1185">Reference proteome</keyword>
<dbReference type="Proteomes" id="UP001432209">
    <property type="component" value="Chromosome"/>
</dbReference>
<organism evidence="2 3">
    <name type="scientific">Streptomyces niveus</name>
    <name type="common">Streptomyces spheroides</name>
    <dbReference type="NCBI Taxonomy" id="193462"/>
    <lineage>
        <taxon>Bacteria</taxon>
        <taxon>Bacillati</taxon>
        <taxon>Actinomycetota</taxon>
        <taxon>Actinomycetes</taxon>
        <taxon>Kitasatosporales</taxon>
        <taxon>Streptomycetaceae</taxon>
        <taxon>Streptomyces</taxon>
    </lineage>
</organism>
<sequence length="231" mass="25759">MLGKWIDPDIMQLCRRTARTGLTTAEREYREQWEIGKVRFVQVQQRGAWLGSGLLRRAALLNTVANTFFADGYRGAAFNLARLVVRSSHVRGQGPGPHHVVAALLDPTFSLPPRLTGFRGDTDQRYAGDQRFVLTDPAKTARLELRTSIERHPRHLTPDLWHSILRRLPNNGFSNDHPHGFFAEQRGADGPSRGVSVEAREGSTESRKSALRATGNRGSLETAGVGWVCLR</sequence>
<feature type="compositionally biased region" description="Basic and acidic residues" evidence="1">
    <location>
        <begin position="198"/>
        <end position="208"/>
    </location>
</feature>
<dbReference type="EMBL" id="CP109495">
    <property type="protein sequence ID" value="WUX50333.1"/>
    <property type="molecule type" value="Genomic_DNA"/>
</dbReference>
<feature type="region of interest" description="Disordered" evidence="1">
    <location>
        <begin position="179"/>
        <end position="215"/>
    </location>
</feature>
<evidence type="ECO:0000313" key="2">
    <source>
        <dbReference type="EMBL" id="WUX50333.1"/>
    </source>
</evidence>
<reference evidence="2" key="1">
    <citation type="submission" date="2022-10" db="EMBL/GenBank/DDBJ databases">
        <title>The complete genomes of actinobacterial strains from the NBC collection.</title>
        <authorList>
            <person name="Joergensen T.S."/>
            <person name="Alvarez Arevalo M."/>
            <person name="Sterndorff E.B."/>
            <person name="Faurdal D."/>
            <person name="Vuksanovic O."/>
            <person name="Mourched A.-S."/>
            <person name="Charusanti P."/>
            <person name="Shaw S."/>
            <person name="Blin K."/>
            <person name="Weber T."/>
        </authorList>
    </citation>
    <scope>NUCLEOTIDE SEQUENCE</scope>
    <source>
        <strain evidence="2">NBC_01432</strain>
    </source>
</reference>
<protein>
    <submittedName>
        <fullName evidence="2">Uncharacterized protein</fullName>
    </submittedName>
</protein>